<organism evidence="2 3">
    <name type="scientific">Dongia sedimenti</name>
    <dbReference type="NCBI Taxonomy" id="3064282"/>
    <lineage>
        <taxon>Bacteria</taxon>
        <taxon>Pseudomonadati</taxon>
        <taxon>Pseudomonadota</taxon>
        <taxon>Alphaproteobacteria</taxon>
        <taxon>Rhodospirillales</taxon>
        <taxon>Dongiaceae</taxon>
        <taxon>Dongia</taxon>
    </lineage>
</organism>
<evidence type="ECO:0000313" key="3">
    <source>
        <dbReference type="Proteomes" id="UP001230156"/>
    </source>
</evidence>
<gene>
    <name evidence="2" type="ORF">Q8A70_09945</name>
</gene>
<sequence>MYEIDPTRLDLAEEFRRKPYGRHSAELQRVLNRMRTEPFDGHYVLLRDGRFGPYRLGRFGATPADPITPTGHVFQSLREAEWIVFKMRWKRLTGQDLALD</sequence>
<evidence type="ECO:0000259" key="1">
    <source>
        <dbReference type="Pfam" id="PF26354"/>
    </source>
</evidence>
<keyword evidence="3" id="KW-1185">Reference proteome</keyword>
<dbReference type="EMBL" id="JAUYVI010000003">
    <property type="protein sequence ID" value="MDQ7247989.1"/>
    <property type="molecule type" value="Genomic_DNA"/>
</dbReference>
<dbReference type="InterPro" id="IPR058713">
    <property type="entry name" value="DMF_alpha_dom"/>
</dbReference>
<reference evidence="3" key="1">
    <citation type="submission" date="2023-08" db="EMBL/GenBank/DDBJ databases">
        <title>Rhodospirillaceae gen. nov., a novel taxon isolated from the Yangtze River Yuezi River estuary sludge.</title>
        <authorList>
            <person name="Ruan L."/>
        </authorList>
    </citation>
    <scope>NUCLEOTIDE SEQUENCE [LARGE SCALE GENOMIC DNA]</scope>
    <source>
        <strain evidence="3">R-7</strain>
    </source>
</reference>
<dbReference type="Pfam" id="PF26354">
    <property type="entry name" value="DMF_alpha"/>
    <property type="match status" value="1"/>
</dbReference>
<dbReference type="Proteomes" id="UP001230156">
    <property type="component" value="Unassembled WGS sequence"/>
</dbReference>
<feature type="domain" description="N,N-dimethylformamidase alpha subunit" evidence="1">
    <location>
        <begin position="10"/>
        <end position="93"/>
    </location>
</feature>
<proteinExistence type="predicted"/>
<protein>
    <recommendedName>
        <fullName evidence="1">N,N-dimethylformamidase alpha subunit domain-containing protein</fullName>
    </recommendedName>
</protein>
<dbReference type="RefSeq" id="WP_379955434.1">
    <property type="nucleotide sequence ID" value="NZ_JAUYVI010000003.1"/>
</dbReference>
<name>A0ABU0YJU4_9PROT</name>
<evidence type="ECO:0000313" key="2">
    <source>
        <dbReference type="EMBL" id="MDQ7247989.1"/>
    </source>
</evidence>
<accession>A0ABU0YJU4</accession>
<comment type="caution">
    <text evidence="2">The sequence shown here is derived from an EMBL/GenBank/DDBJ whole genome shotgun (WGS) entry which is preliminary data.</text>
</comment>